<keyword evidence="6 8" id="KW-1133">Transmembrane helix</keyword>
<keyword evidence="7 8" id="KW-0472">Membrane</keyword>
<feature type="transmembrane region" description="Helical" evidence="8">
    <location>
        <begin position="134"/>
        <end position="165"/>
    </location>
</feature>
<accession>A0ABW0KNH7</accession>
<comment type="subcellular location">
    <subcellularLocation>
        <location evidence="1">Cell membrane</location>
        <topology evidence="1">Multi-pass membrane protein</topology>
    </subcellularLocation>
</comment>
<dbReference type="NCBIfam" id="TIGR00688">
    <property type="entry name" value="rarD"/>
    <property type="match status" value="1"/>
</dbReference>
<dbReference type="EMBL" id="JBHSMQ010000002">
    <property type="protein sequence ID" value="MFC5454298.1"/>
    <property type="molecule type" value="Genomic_DNA"/>
</dbReference>
<gene>
    <name evidence="9" type="primary">rarD</name>
    <name evidence="9" type="ORF">ACFQDI_05475</name>
</gene>
<sequence length="296" mass="31821">MNPEKTSANATLSAVLAFGLWGVLPVYWKQLGHLGSDVALAQRVVWTMATVLPLLMLRGEWSGFLRSLRDVRLVGAHAWSAFLLAINWGVFVWAAQHGRIIDCSLGYFINPLLNVLIGSRLLGERLTGLQKLSIFSAACGVLTQLVLVGHFPWIGLLLAGSFALYGLARRQSPLGSLPGLAMETVVGIPVAVVYLLWAQQSSLPIWGTASAHDLLLIIGLGIITTIPLLGFAHGARQLPFALLGVLQFLAPTGQFLVGALMYHEPVGSGALVSFGLIWLGVLLFCGDLWLRKPSKA</sequence>
<feature type="transmembrane region" description="Helical" evidence="8">
    <location>
        <begin position="268"/>
        <end position="290"/>
    </location>
</feature>
<comment type="caution">
    <text evidence="9">The sequence shown here is derived from an EMBL/GenBank/DDBJ whole genome shotgun (WGS) entry which is preliminary data.</text>
</comment>
<keyword evidence="4" id="KW-1003">Cell membrane</keyword>
<reference evidence="10" key="1">
    <citation type="journal article" date="2019" name="Int. J. Syst. Evol. Microbiol.">
        <title>The Global Catalogue of Microorganisms (GCM) 10K type strain sequencing project: providing services to taxonomists for standard genome sequencing and annotation.</title>
        <authorList>
            <consortium name="The Broad Institute Genomics Platform"/>
            <consortium name="The Broad Institute Genome Sequencing Center for Infectious Disease"/>
            <person name="Wu L."/>
            <person name="Ma J."/>
        </authorList>
    </citation>
    <scope>NUCLEOTIDE SEQUENCE [LARGE SCALE GENOMIC DNA]</scope>
    <source>
        <strain evidence="10">CGMCC 4.1469</strain>
    </source>
</reference>
<evidence type="ECO:0000256" key="1">
    <source>
        <dbReference type="ARBA" id="ARBA00004651"/>
    </source>
</evidence>
<evidence type="ECO:0000256" key="4">
    <source>
        <dbReference type="ARBA" id="ARBA00022475"/>
    </source>
</evidence>
<dbReference type="InterPro" id="IPR004626">
    <property type="entry name" value="RarD"/>
</dbReference>
<feature type="transmembrane region" description="Helical" evidence="8">
    <location>
        <begin position="6"/>
        <end position="28"/>
    </location>
</feature>
<evidence type="ECO:0000256" key="6">
    <source>
        <dbReference type="ARBA" id="ARBA00022989"/>
    </source>
</evidence>
<dbReference type="SUPFAM" id="SSF103481">
    <property type="entry name" value="Multidrug resistance efflux transporter EmrE"/>
    <property type="match status" value="2"/>
</dbReference>
<evidence type="ECO:0000256" key="2">
    <source>
        <dbReference type="ARBA" id="ARBA00007362"/>
    </source>
</evidence>
<evidence type="ECO:0000313" key="10">
    <source>
        <dbReference type="Proteomes" id="UP001596052"/>
    </source>
</evidence>
<feature type="transmembrane region" description="Helical" evidence="8">
    <location>
        <begin position="238"/>
        <end position="262"/>
    </location>
</feature>
<dbReference type="RefSeq" id="WP_377164240.1">
    <property type="nucleotide sequence ID" value="NZ_JBHSMQ010000002.1"/>
</dbReference>
<proteinExistence type="inferred from homology"/>
<dbReference type="Proteomes" id="UP001596052">
    <property type="component" value="Unassembled WGS sequence"/>
</dbReference>
<name>A0ABW0KNH7_9BACT</name>
<protein>
    <submittedName>
        <fullName evidence="9">EamA family transporter RarD</fullName>
    </submittedName>
</protein>
<evidence type="ECO:0000256" key="8">
    <source>
        <dbReference type="SAM" id="Phobius"/>
    </source>
</evidence>
<evidence type="ECO:0000256" key="7">
    <source>
        <dbReference type="ARBA" id="ARBA00023136"/>
    </source>
</evidence>
<evidence type="ECO:0000313" key="9">
    <source>
        <dbReference type="EMBL" id="MFC5454298.1"/>
    </source>
</evidence>
<dbReference type="InterPro" id="IPR037185">
    <property type="entry name" value="EmrE-like"/>
</dbReference>
<feature type="transmembrane region" description="Helical" evidence="8">
    <location>
        <begin position="209"/>
        <end position="231"/>
    </location>
</feature>
<evidence type="ECO:0000256" key="3">
    <source>
        <dbReference type="ARBA" id="ARBA00022448"/>
    </source>
</evidence>
<feature type="transmembrane region" description="Helical" evidence="8">
    <location>
        <begin position="40"/>
        <end position="56"/>
    </location>
</feature>
<feature type="transmembrane region" description="Helical" evidence="8">
    <location>
        <begin position="76"/>
        <end position="93"/>
    </location>
</feature>
<organism evidence="9 10">
    <name type="scientific">Prosthecobacter fluviatilis</name>
    <dbReference type="NCBI Taxonomy" id="445931"/>
    <lineage>
        <taxon>Bacteria</taxon>
        <taxon>Pseudomonadati</taxon>
        <taxon>Verrucomicrobiota</taxon>
        <taxon>Verrucomicrobiia</taxon>
        <taxon>Verrucomicrobiales</taxon>
        <taxon>Verrucomicrobiaceae</taxon>
        <taxon>Prosthecobacter</taxon>
    </lineage>
</organism>
<keyword evidence="3" id="KW-0813">Transport</keyword>
<evidence type="ECO:0000256" key="5">
    <source>
        <dbReference type="ARBA" id="ARBA00022692"/>
    </source>
</evidence>
<comment type="similarity">
    <text evidence="2">Belongs to the EamA transporter family.</text>
</comment>
<keyword evidence="5 8" id="KW-0812">Transmembrane</keyword>
<feature type="transmembrane region" description="Helical" evidence="8">
    <location>
        <begin position="177"/>
        <end position="197"/>
    </location>
</feature>
<keyword evidence="10" id="KW-1185">Reference proteome</keyword>